<organism evidence="1 2">
    <name type="scientific">Araneus ventricosus</name>
    <name type="common">Orbweaver spider</name>
    <name type="synonym">Epeira ventricosa</name>
    <dbReference type="NCBI Taxonomy" id="182803"/>
    <lineage>
        <taxon>Eukaryota</taxon>
        <taxon>Metazoa</taxon>
        <taxon>Ecdysozoa</taxon>
        <taxon>Arthropoda</taxon>
        <taxon>Chelicerata</taxon>
        <taxon>Arachnida</taxon>
        <taxon>Araneae</taxon>
        <taxon>Araneomorphae</taxon>
        <taxon>Entelegynae</taxon>
        <taxon>Araneoidea</taxon>
        <taxon>Araneidae</taxon>
        <taxon>Araneus</taxon>
    </lineage>
</organism>
<dbReference type="EMBL" id="BGPR01001676">
    <property type="protein sequence ID" value="GBM59313.1"/>
    <property type="molecule type" value="Genomic_DNA"/>
</dbReference>
<dbReference type="Proteomes" id="UP000499080">
    <property type="component" value="Unassembled WGS sequence"/>
</dbReference>
<protein>
    <submittedName>
        <fullName evidence="1">Uncharacterized protein</fullName>
    </submittedName>
</protein>
<dbReference type="AlphaFoldDB" id="A0A4Y2H0U4"/>
<sequence length="229" mass="26780">MKERKNKAIPLLPFAFVKPLMTTGIKKSHYFPDAIYPRYATGHGDKMLTKRRTFICTLPENECVFLNAEEFCRVYPQYCPRLDPKKAFTGMAYLNDFMDWEYKWEYTYEECHNETMIDYCQIKLVQQNIPCKKSYKRIPVVDSKGYPNCCYTIESLVGQPNAEEDLYPNTFVIDFVINTQAEEYVMSSVPVMIQVKVHDRRAMVNPFSDGYSLEGGMEYNAYVSMVRVV</sequence>
<dbReference type="OrthoDB" id="6425182at2759"/>
<comment type="caution">
    <text evidence="1">The sequence shown here is derived from an EMBL/GenBank/DDBJ whole genome shotgun (WGS) entry which is preliminary data.</text>
</comment>
<evidence type="ECO:0000313" key="1">
    <source>
        <dbReference type="EMBL" id="GBM59313.1"/>
    </source>
</evidence>
<keyword evidence="2" id="KW-1185">Reference proteome</keyword>
<name>A0A4Y2H0U4_ARAVE</name>
<gene>
    <name evidence="1" type="ORF">AVEN_60657_1</name>
</gene>
<evidence type="ECO:0000313" key="2">
    <source>
        <dbReference type="Proteomes" id="UP000499080"/>
    </source>
</evidence>
<proteinExistence type="predicted"/>
<accession>A0A4Y2H0U4</accession>
<reference evidence="1 2" key="1">
    <citation type="journal article" date="2019" name="Sci. Rep.">
        <title>Orb-weaving spider Araneus ventricosus genome elucidates the spidroin gene catalogue.</title>
        <authorList>
            <person name="Kono N."/>
            <person name="Nakamura H."/>
            <person name="Ohtoshi R."/>
            <person name="Moran D.A.P."/>
            <person name="Shinohara A."/>
            <person name="Yoshida Y."/>
            <person name="Fujiwara M."/>
            <person name="Mori M."/>
            <person name="Tomita M."/>
            <person name="Arakawa K."/>
        </authorList>
    </citation>
    <scope>NUCLEOTIDE SEQUENCE [LARGE SCALE GENOMIC DNA]</scope>
</reference>